<dbReference type="OrthoDB" id="8910101at2"/>
<evidence type="ECO:0000313" key="2">
    <source>
        <dbReference type="EMBL" id="AUX20594.1"/>
    </source>
</evidence>
<gene>
    <name evidence="2" type="ORF">SOCEGT47_010660</name>
</gene>
<accession>A0A4P2PV70</accession>
<evidence type="ECO:0000256" key="1">
    <source>
        <dbReference type="ARBA" id="ARBA00022649"/>
    </source>
</evidence>
<evidence type="ECO:0008006" key="4">
    <source>
        <dbReference type="Google" id="ProtNLM"/>
    </source>
</evidence>
<sequence length="105" mass="11900">MKRARLRLTREAARQAREAAAWWIENRPAAPSLFREELAALLSLLRTAPEAGAPHAHRRIQGVRRVPLPTSRYLVYYVHDPGAEEVLVLAVWSALRGRPPQRSMA</sequence>
<name>A0A4P2PV70_SORCE</name>
<dbReference type="InterPro" id="IPR007712">
    <property type="entry name" value="RelE/ParE_toxin"/>
</dbReference>
<dbReference type="Pfam" id="PF05016">
    <property type="entry name" value="ParE_toxin"/>
    <property type="match status" value="1"/>
</dbReference>
<dbReference type="EMBL" id="CP012670">
    <property type="protein sequence ID" value="AUX20594.1"/>
    <property type="molecule type" value="Genomic_DNA"/>
</dbReference>
<dbReference type="InterPro" id="IPR035093">
    <property type="entry name" value="RelE/ParE_toxin_dom_sf"/>
</dbReference>
<dbReference type="Gene3D" id="3.30.2310.20">
    <property type="entry name" value="RelE-like"/>
    <property type="match status" value="1"/>
</dbReference>
<evidence type="ECO:0000313" key="3">
    <source>
        <dbReference type="Proteomes" id="UP000295781"/>
    </source>
</evidence>
<dbReference type="RefSeq" id="WP_129345877.1">
    <property type="nucleotide sequence ID" value="NZ_CP012670.1"/>
</dbReference>
<organism evidence="2 3">
    <name type="scientific">Sorangium cellulosum</name>
    <name type="common">Polyangium cellulosum</name>
    <dbReference type="NCBI Taxonomy" id="56"/>
    <lineage>
        <taxon>Bacteria</taxon>
        <taxon>Pseudomonadati</taxon>
        <taxon>Myxococcota</taxon>
        <taxon>Polyangia</taxon>
        <taxon>Polyangiales</taxon>
        <taxon>Polyangiaceae</taxon>
        <taxon>Sorangium</taxon>
    </lineage>
</organism>
<protein>
    <recommendedName>
        <fullName evidence="4">Type II toxin-antitoxin system RelE/ParE family toxin</fullName>
    </recommendedName>
</protein>
<keyword evidence="1" id="KW-1277">Toxin-antitoxin system</keyword>
<reference evidence="2 3" key="1">
    <citation type="submission" date="2015-09" db="EMBL/GenBank/DDBJ databases">
        <title>Sorangium comparison.</title>
        <authorList>
            <person name="Zaburannyi N."/>
            <person name="Bunk B."/>
            <person name="Overmann J."/>
            <person name="Mueller R."/>
        </authorList>
    </citation>
    <scope>NUCLEOTIDE SEQUENCE [LARGE SCALE GENOMIC DNA]</scope>
    <source>
        <strain evidence="2 3">So ceGT47</strain>
    </source>
</reference>
<dbReference type="Proteomes" id="UP000295781">
    <property type="component" value="Chromosome"/>
</dbReference>
<proteinExistence type="predicted"/>
<dbReference type="AlphaFoldDB" id="A0A4P2PV70"/>